<protein>
    <submittedName>
        <fullName evidence="2">Uncharacterized protein</fullName>
    </submittedName>
</protein>
<sequence length="171" mass="18820">MPYENKMNILFTSSKYIVAMLYSAFISLSAVQVKDSYEAVFSDVFFYIAGALGTALMLLVEKADNKSKEKVTPKRVAYSIVACVAIVYLSGTVRASMIADEDFERNHWFYGIVMFACAVAPEFVRALIGDGGKYFGDAAKRGLARKIESVIAGDAEAPQNVEPENIDNNEQ</sequence>
<evidence type="ECO:0000256" key="1">
    <source>
        <dbReference type="SAM" id="Phobius"/>
    </source>
</evidence>
<proteinExistence type="predicted"/>
<evidence type="ECO:0000313" key="2">
    <source>
        <dbReference type="EMBL" id="QNS40180.1"/>
    </source>
</evidence>
<feature type="transmembrane region" description="Helical" evidence="1">
    <location>
        <begin position="39"/>
        <end position="60"/>
    </location>
</feature>
<keyword evidence="3" id="KW-1185">Reference proteome</keyword>
<keyword evidence="1" id="KW-1133">Transmembrane helix</keyword>
<organism evidence="2 3">
    <name type="scientific">Chryseobacterium manosquense</name>
    <dbReference type="NCBI Taxonomy" id="2754694"/>
    <lineage>
        <taxon>Bacteria</taxon>
        <taxon>Pseudomonadati</taxon>
        <taxon>Bacteroidota</taxon>
        <taxon>Flavobacteriia</taxon>
        <taxon>Flavobacteriales</taxon>
        <taxon>Weeksellaceae</taxon>
        <taxon>Chryseobacterium group</taxon>
        <taxon>Chryseobacterium</taxon>
    </lineage>
</organism>
<keyword evidence="1" id="KW-0812">Transmembrane</keyword>
<evidence type="ECO:0000313" key="3">
    <source>
        <dbReference type="Proteomes" id="UP000516438"/>
    </source>
</evidence>
<dbReference type="RefSeq" id="WP_188320305.1">
    <property type="nucleotide sequence ID" value="NZ_CP060203.1"/>
</dbReference>
<reference evidence="2 3" key="1">
    <citation type="submission" date="2020-07" db="EMBL/GenBank/DDBJ databases">
        <title>Complete genome and description of Chryseobacterium manosquense strain Marseille-Q2069 sp. nov.</title>
        <authorList>
            <person name="Boxberger M."/>
        </authorList>
    </citation>
    <scope>NUCLEOTIDE SEQUENCE [LARGE SCALE GENOMIC DNA]</scope>
    <source>
        <strain evidence="2 3">Marseille-Q2069</strain>
    </source>
</reference>
<name>A0A7H1DT72_9FLAO</name>
<feature type="transmembrane region" description="Helical" evidence="1">
    <location>
        <begin position="16"/>
        <end position="33"/>
    </location>
</feature>
<dbReference type="KEGG" id="cmaq:H0S70_07135"/>
<dbReference type="AlphaFoldDB" id="A0A7H1DT72"/>
<gene>
    <name evidence="2" type="ORF">H0S70_07135</name>
</gene>
<keyword evidence="1" id="KW-0472">Membrane</keyword>
<dbReference type="EMBL" id="CP060203">
    <property type="protein sequence ID" value="QNS40180.1"/>
    <property type="molecule type" value="Genomic_DNA"/>
</dbReference>
<feature type="transmembrane region" description="Helical" evidence="1">
    <location>
        <begin position="76"/>
        <end position="96"/>
    </location>
</feature>
<feature type="transmembrane region" description="Helical" evidence="1">
    <location>
        <begin position="108"/>
        <end position="128"/>
    </location>
</feature>
<accession>A0A7H1DT72</accession>
<dbReference type="Proteomes" id="UP000516438">
    <property type="component" value="Chromosome"/>
</dbReference>